<dbReference type="Gene3D" id="3.40.50.1820">
    <property type="entry name" value="alpha/beta hydrolase"/>
    <property type="match status" value="1"/>
</dbReference>
<dbReference type="PANTHER" id="PTHR37017:SF11">
    <property type="entry name" value="ESTERASE_LIPASE_THIOESTERASE DOMAIN-CONTAINING PROTEIN"/>
    <property type="match status" value="1"/>
</dbReference>
<name>A0A3S1CZ24_9BACT</name>
<evidence type="ECO:0000313" key="2">
    <source>
        <dbReference type="Proteomes" id="UP000281028"/>
    </source>
</evidence>
<dbReference type="SUPFAM" id="SSF53474">
    <property type="entry name" value="alpha/beta-Hydrolases"/>
    <property type="match status" value="1"/>
</dbReference>
<proteinExistence type="predicted"/>
<dbReference type="GO" id="GO:0016787">
    <property type="term" value="F:hydrolase activity"/>
    <property type="evidence" value="ECO:0007669"/>
    <property type="project" value="UniProtKB-KW"/>
</dbReference>
<reference evidence="1" key="1">
    <citation type="submission" date="2020-05" db="EMBL/GenBank/DDBJ databases">
        <title>Chitinophaga laudate sp. nov., isolated from a tropical peat swamp.</title>
        <authorList>
            <person name="Goh C.B.S."/>
            <person name="Lee M.S."/>
            <person name="Parimannan S."/>
            <person name="Pasbakhsh P."/>
            <person name="Yule C.M."/>
            <person name="Rajandas H."/>
            <person name="Loke S."/>
            <person name="Croft L."/>
            <person name="Tan J.B.L."/>
        </authorList>
    </citation>
    <scope>NUCLEOTIDE SEQUENCE</scope>
    <source>
        <strain evidence="1">Mgbs1</strain>
    </source>
</reference>
<accession>A0A3S1CZ24</accession>
<organism evidence="1 2">
    <name type="scientific">Chitinophaga solisilvae</name>
    <dbReference type="NCBI Taxonomy" id="1233460"/>
    <lineage>
        <taxon>Bacteria</taxon>
        <taxon>Pseudomonadati</taxon>
        <taxon>Bacteroidota</taxon>
        <taxon>Chitinophagia</taxon>
        <taxon>Chitinophagales</taxon>
        <taxon>Chitinophagaceae</taxon>
        <taxon>Chitinophaga</taxon>
    </lineage>
</organism>
<dbReference type="OrthoDB" id="9112061at2"/>
<keyword evidence="2" id="KW-1185">Reference proteome</keyword>
<protein>
    <submittedName>
        <fullName evidence="1">Alpha/beta hydrolase</fullName>
    </submittedName>
</protein>
<dbReference type="InterPro" id="IPR000073">
    <property type="entry name" value="AB_hydrolase_1"/>
</dbReference>
<dbReference type="AlphaFoldDB" id="A0A3S1CZ24"/>
<sequence>MDYRKIRQALIWTLLSLLVFQESYAQATSEKNKPPVYVLVHGAWHGGWCWQQVSAILRGSGAVVYTPTLSGQGEHKNVITADINLETHISDIVNLIEMEDLHDVILVGHSYAGAVIGGVADRIPGRLRKLVFLDPVLVKSGQSVLSAINAPAITAEVTQSAAMNGGLTIPAWPVPIYGVKDSANTRWMRPRLTGQPFRTFTQQLTLQHPYGNHLPLIFIACTAEINPAFAHFAKSAKNNKDWEYHELVTGHDAMILVPKETAALLETFAD</sequence>
<comment type="caution">
    <text evidence="1">The sequence shown here is derived from an EMBL/GenBank/DDBJ whole genome shotgun (WGS) entry which is preliminary data.</text>
</comment>
<dbReference type="EMBL" id="RIAR02000001">
    <property type="protein sequence ID" value="NSL87340.1"/>
    <property type="molecule type" value="Genomic_DNA"/>
</dbReference>
<dbReference type="Proteomes" id="UP000281028">
    <property type="component" value="Unassembled WGS sequence"/>
</dbReference>
<evidence type="ECO:0000313" key="1">
    <source>
        <dbReference type="EMBL" id="NSL87340.1"/>
    </source>
</evidence>
<dbReference type="PANTHER" id="PTHR37017">
    <property type="entry name" value="AB HYDROLASE-1 DOMAIN-CONTAINING PROTEIN-RELATED"/>
    <property type="match status" value="1"/>
</dbReference>
<dbReference type="InterPro" id="IPR029058">
    <property type="entry name" value="AB_hydrolase_fold"/>
</dbReference>
<dbReference type="Pfam" id="PF12697">
    <property type="entry name" value="Abhydrolase_6"/>
    <property type="match status" value="1"/>
</dbReference>
<keyword evidence="1" id="KW-0378">Hydrolase</keyword>
<dbReference type="InterPro" id="IPR052897">
    <property type="entry name" value="Sec-Metab_Biosynth_Hydrolase"/>
</dbReference>
<gene>
    <name evidence="1" type="ORF">ECE50_010895</name>
</gene>